<dbReference type="RefSeq" id="WP_202721569.1">
    <property type="nucleotide sequence ID" value="NZ_BPEX01000003.1"/>
</dbReference>
<keyword evidence="2" id="KW-0805">Transcription regulation</keyword>
<dbReference type="InterPro" id="IPR036390">
    <property type="entry name" value="WH_DNA-bd_sf"/>
</dbReference>
<keyword evidence="4" id="KW-0804">Transcription</keyword>
<dbReference type="Gene3D" id="3.40.190.10">
    <property type="entry name" value="Periplasmic binding protein-like II"/>
    <property type="match status" value="2"/>
</dbReference>
<evidence type="ECO:0000313" key="7">
    <source>
        <dbReference type="Proteomes" id="UP000604898"/>
    </source>
</evidence>
<dbReference type="SUPFAM" id="SSF46785">
    <property type="entry name" value="Winged helix' DNA-binding domain"/>
    <property type="match status" value="1"/>
</dbReference>
<reference evidence="6 7" key="1">
    <citation type="submission" date="2021-01" db="EMBL/GenBank/DDBJ databases">
        <title>Genome sequence of Shewanella schlegeliana JCM 11561.</title>
        <authorList>
            <person name="Zhang H."/>
            <person name="Li C."/>
        </authorList>
    </citation>
    <scope>NUCLEOTIDE SEQUENCE [LARGE SCALE GENOMIC DNA]</scope>
    <source>
        <strain evidence="6 7">JCM 11561</strain>
    </source>
</reference>
<accession>A0ABS1SXM8</accession>
<keyword evidence="3" id="KW-0238">DNA-binding</keyword>
<evidence type="ECO:0000256" key="2">
    <source>
        <dbReference type="ARBA" id="ARBA00023015"/>
    </source>
</evidence>
<evidence type="ECO:0000313" key="6">
    <source>
        <dbReference type="EMBL" id="MBL4913306.1"/>
    </source>
</evidence>
<dbReference type="EMBL" id="JAESVD010000004">
    <property type="protein sequence ID" value="MBL4913306.1"/>
    <property type="molecule type" value="Genomic_DNA"/>
</dbReference>
<dbReference type="PANTHER" id="PTHR30118:SF6">
    <property type="entry name" value="HTH-TYPE TRANSCRIPTIONAL REGULATOR LEUO"/>
    <property type="match status" value="1"/>
</dbReference>
<dbReference type="InterPro" id="IPR036388">
    <property type="entry name" value="WH-like_DNA-bd_sf"/>
</dbReference>
<dbReference type="PANTHER" id="PTHR30118">
    <property type="entry name" value="HTH-TYPE TRANSCRIPTIONAL REGULATOR LEUO-RELATED"/>
    <property type="match status" value="1"/>
</dbReference>
<keyword evidence="7" id="KW-1185">Reference proteome</keyword>
<comment type="caution">
    <text evidence="6">The sequence shown here is derived from an EMBL/GenBank/DDBJ whole genome shotgun (WGS) entry which is preliminary data.</text>
</comment>
<organism evidence="6 7">
    <name type="scientific">Shewanella schlegeliana</name>
    <dbReference type="NCBI Taxonomy" id="190308"/>
    <lineage>
        <taxon>Bacteria</taxon>
        <taxon>Pseudomonadati</taxon>
        <taxon>Pseudomonadota</taxon>
        <taxon>Gammaproteobacteria</taxon>
        <taxon>Alteromonadales</taxon>
        <taxon>Shewanellaceae</taxon>
        <taxon>Shewanella</taxon>
    </lineage>
</organism>
<evidence type="ECO:0000256" key="3">
    <source>
        <dbReference type="ARBA" id="ARBA00023125"/>
    </source>
</evidence>
<feature type="domain" description="HTH lysR-type" evidence="5">
    <location>
        <begin position="6"/>
        <end position="63"/>
    </location>
</feature>
<dbReference type="Pfam" id="PF03466">
    <property type="entry name" value="LysR_substrate"/>
    <property type="match status" value="1"/>
</dbReference>
<sequence>MSFDKFDLNLLKIFSKVMETGSYVKASEALEISPPAVSIAMKRLQTSLDKEFFVRGGGQIQSTAAAKAFYRNIRLEFLSIEKVIRSYGEFEPHSSKVHFTLSSPEEYNSTLLSAFATEANSGLTYSLKQQASTDEEAITSLRTRATDLVIDSVMLADSSIESELLFEDRIVIIAANANHTIGESLTLEQYQQLPQSVLSMRRNGKLALDMFREDEFEIQRNISHEAGSLMANILIVSQTMLFGHVPLRLALRYQDQLSLKIIEPPIKLKSVPIIMQWHKSNSIDPSHIWLRNRIKQILNSVN</sequence>
<dbReference type="InterPro" id="IPR050389">
    <property type="entry name" value="LysR-type_TF"/>
</dbReference>
<evidence type="ECO:0000256" key="1">
    <source>
        <dbReference type="ARBA" id="ARBA00009437"/>
    </source>
</evidence>
<gene>
    <name evidence="6" type="ORF">JMA39_09155</name>
</gene>
<dbReference type="Gene3D" id="1.10.10.10">
    <property type="entry name" value="Winged helix-like DNA-binding domain superfamily/Winged helix DNA-binding domain"/>
    <property type="match status" value="1"/>
</dbReference>
<comment type="similarity">
    <text evidence="1">Belongs to the LysR transcriptional regulatory family.</text>
</comment>
<evidence type="ECO:0000259" key="5">
    <source>
        <dbReference type="PROSITE" id="PS50931"/>
    </source>
</evidence>
<protein>
    <submittedName>
        <fullName evidence="6">LysR family transcriptional regulator</fullName>
    </submittedName>
</protein>
<dbReference type="Proteomes" id="UP000604898">
    <property type="component" value="Unassembled WGS sequence"/>
</dbReference>
<dbReference type="SUPFAM" id="SSF53850">
    <property type="entry name" value="Periplasmic binding protein-like II"/>
    <property type="match status" value="1"/>
</dbReference>
<dbReference type="InterPro" id="IPR005119">
    <property type="entry name" value="LysR_subst-bd"/>
</dbReference>
<dbReference type="Pfam" id="PF00126">
    <property type="entry name" value="HTH_1"/>
    <property type="match status" value="1"/>
</dbReference>
<proteinExistence type="inferred from homology"/>
<dbReference type="InterPro" id="IPR000847">
    <property type="entry name" value="LysR_HTH_N"/>
</dbReference>
<dbReference type="PROSITE" id="PS50931">
    <property type="entry name" value="HTH_LYSR"/>
    <property type="match status" value="1"/>
</dbReference>
<name>A0ABS1SXM8_9GAMM</name>
<evidence type="ECO:0000256" key="4">
    <source>
        <dbReference type="ARBA" id="ARBA00023163"/>
    </source>
</evidence>